<protein>
    <recommendedName>
        <fullName evidence="3">VWFA domain-containing protein</fullName>
    </recommendedName>
</protein>
<dbReference type="AlphaFoldDB" id="A0A0G1NXC2"/>
<dbReference type="EMBL" id="LCMA01000032">
    <property type="protein sequence ID" value="KKU25359.1"/>
    <property type="molecule type" value="Genomic_DNA"/>
</dbReference>
<dbReference type="Gene3D" id="3.40.50.410">
    <property type="entry name" value="von Willebrand factor, type A domain"/>
    <property type="match status" value="1"/>
</dbReference>
<name>A0A0G1NXC2_9BACT</name>
<evidence type="ECO:0000313" key="2">
    <source>
        <dbReference type="Proteomes" id="UP000034175"/>
    </source>
</evidence>
<evidence type="ECO:0008006" key="3">
    <source>
        <dbReference type="Google" id="ProtNLM"/>
    </source>
</evidence>
<evidence type="ECO:0000313" key="1">
    <source>
        <dbReference type="EMBL" id="KKU25359.1"/>
    </source>
</evidence>
<organism evidence="1 2">
    <name type="scientific">Candidatus Magasanikbacteria bacterium GW2011_GWA2_46_17</name>
    <dbReference type="NCBI Taxonomy" id="1619042"/>
    <lineage>
        <taxon>Bacteria</taxon>
        <taxon>Candidatus Magasanikiibacteriota</taxon>
    </lineage>
</organism>
<dbReference type="InterPro" id="IPR036465">
    <property type="entry name" value="vWFA_dom_sf"/>
</dbReference>
<comment type="caution">
    <text evidence="1">The sequence shown here is derived from an EMBL/GenBank/DDBJ whole genome shotgun (WGS) entry which is preliminary data.</text>
</comment>
<sequence length="210" mass="22057">MPASRFAANLASFDISFGSGVVYFPAPMDVLLVIDVSGSMNIGTSPNTRMEKLRRALCGNSLCNSIDEGSGLDKIYKSRPGQVRIGVVTYSDQANYVSFLNGTLAGAGCFTGGATGYPCLTRNNYFGSRSDNTTNPALTFMAPAGSWNSGFISEAQKVKLQRIISGLSPDGGTASYTGMAMANKIMTEDAAAGSRIVIFMGDGLSEDCCE</sequence>
<dbReference type="Proteomes" id="UP000034175">
    <property type="component" value="Unassembled WGS sequence"/>
</dbReference>
<feature type="non-terminal residue" evidence="1">
    <location>
        <position position="210"/>
    </location>
</feature>
<dbReference type="SUPFAM" id="SSF53300">
    <property type="entry name" value="vWA-like"/>
    <property type="match status" value="1"/>
</dbReference>
<accession>A0A0G1NXC2</accession>
<proteinExistence type="predicted"/>
<gene>
    <name evidence="1" type="ORF">UX39_C0032G0001</name>
</gene>
<reference evidence="1 2" key="1">
    <citation type="journal article" date="2015" name="Nature">
        <title>rRNA introns, odd ribosomes, and small enigmatic genomes across a large radiation of phyla.</title>
        <authorList>
            <person name="Brown C.T."/>
            <person name="Hug L.A."/>
            <person name="Thomas B.C."/>
            <person name="Sharon I."/>
            <person name="Castelle C.J."/>
            <person name="Singh A."/>
            <person name="Wilkins M.J."/>
            <person name="Williams K.H."/>
            <person name="Banfield J.F."/>
        </authorList>
    </citation>
    <scope>NUCLEOTIDE SEQUENCE [LARGE SCALE GENOMIC DNA]</scope>
</reference>